<evidence type="ECO:0000256" key="5">
    <source>
        <dbReference type="ARBA" id="ARBA00010726"/>
    </source>
</evidence>
<dbReference type="CDD" id="cd01630">
    <property type="entry name" value="HAD_KDO-like"/>
    <property type="match status" value="1"/>
</dbReference>
<comment type="similarity">
    <text evidence="5">Belongs to the CMP-NeuNAc synthase family.</text>
</comment>
<evidence type="ECO:0000313" key="12">
    <source>
        <dbReference type="Proteomes" id="UP000641025"/>
    </source>
</evidence>
<dbReference type="EC" id="2.7.7.43" evidence="7"/>
<dbReference type="InterPro" id="IPR029044">
    <property type="entry name" value="Nucleotide-diphossugar_trans"/>
</dbReference>
<dbReference type="SFLD" id="SFLDS00003">
    <property type="entry name" value="Haloacid_Dehalogenase"/>
    <property type="match status" value="1"/>
</dbReference>
<organism evidence="11 12">
    <name type="scientific">Geomonas propionica</name>
    <dbReference type="NCBI Taxonomy" id="2798582"/>
    <lineage>
        <taxon>Bacteria</taxon>
        <taxon>Pseudomonadati</taxon>
        <taxon>Thermodesulfobacteriota</taxon>
        <taxon>Desulfuromonadia</taxon>
        <taxon>Geobacterales</taxon>
        <taxon>Geobacteraceae</taxon>
        <taxon>Geomonas</taxon>
    </lineage>
</organism>
<dbReference type="InterPro" id="IPR003329">
    <property type="entry name" value="Cytidylyl_trans"/>
</dbReference>
<evidence type="ECO:0000256" key="3">
    <source>
        <dbReference type="ARBA" id="ARBA00005141"/>
    </source>
</evidence>
<dbReference type="InterPro" id="IPR023214">
    <property type="entry name" value="HAD_sf"/>
</dbReference>
<evidence type="ECO:0000256" key="2">
    <source>
        <dbReference type="ARBA" id="ARBA00001946"/>
    </source>
</evidence>
<dbReference type="Pfam" id="PF02348">
    <property type="entry name" value="CTP_transf_3"/>
    <property type="match status" value="1"/>
</dbReference>
<dbReference type="RefSeq" id="WP_199393765.1">
    <property type="nucleotide sequence ID" value="NZ_JAEMHK010000002.1"/>
</dbReference>
<comment type="catalytic activity">
    <reaction evidence="1">
        <text>an N-acylneuraminate + CTP = a CMP-N-acyl-beta-neuraminate + diphosphate</text>
        <dbReference type="Rhea" id="RHEA:11344"/>
        <dbReference type="ChEBI" id="CHEBI:33019"/>
        <dbReference type="ChEBI" id="CHEBI:37563"/>
        <dbReference type="ChEBI" id="CHEBI:60073"/>
        <dbReference type="ChEBI" id="CHEBI:68671"/>
        <dbReference type="EC" id="2.7.7.43"/>
    </reaction>
</comment>
<dbReference type="GO" id="GO:0016779">
    <property type="term" value="F:nucleotidyltransferase activity"/>
    <property type="evidence" value="ECO:0007669"/>
    <property type="project" value="UniProtKB-KW"/>
</dbReference>
<evidence type="ECO:0000313" key="11">
    <source>
        <dbReference type="EMBL" id="MBJ6799251.1"/>
    </source>
</evidence>
<proteinExistence type="inferred from homology"/>
<dbReference type="Proteomes" id="UP000641025">
    <property type="component" value="Unassembled WGS sequence"/>
</dbReference>
<comment type="cofactor">
    <cofactor evidence="2">
        <name>Mg(2+)</name>
        <dbReference type="ChEBI" id="CHEBI:18420"/>
    </cofactor>
</comment>
<dbReference type="Gene3D" id="3.40.50.1000">
    <property type="entry name" value="HAD superfamily/HAD-like"/>
    <property type="match status" value="1"/>
</dbReference>
<dbReference type="PANTHER" id="PTHR21485:SF3">
    <property type="entry name" value="N-ACYLNEURAMINATE CYTIDYLYLTRANSFERASE"/>
    <property type="match status" value="1"/>
</dbReference>
<keyword evidence="11" id="KW-0808">Transferase</keyword>
<name>A0ABS0YMW4_9BACT</name>
<comment type="subunit">
    <text evidence="6">Homotetramer.</text>
</comment>
<sequence length="383" mass="41359">MTDMVALVPLRGGSKSIPDKNIRMIGGKPLCAWVLEAACQSGIFSRVVVSTDSAKIAQTVAGLGLPVEVLDRPAELATDTASTEAVMLHAARCIDFEVVVTIQATSPLVTPEDFRRAAALFRAGGYDSLVTGVRTKRFFWNGDGSPLNYDPRSRPRRQEFAGTFMENGAFYFTRRKLLEESQCRLGGRIAVYEMAPDTAVEIDEPADWEVVERALRLKAVSTATGSLGDIRLLAVDVDGTLTDAGMYWSAEGDRLKKFNTRDAKGLQLVREAGVEVAVLTSENSPIVTARMAKLGITRCYIGVEDKQGCLLELVRDLGIELGQTAYIGDDVNDLACLKLSGFSACPGDAVDAVRAVVHHVSRHKGGMGAVRELCQMILEAQGC</sequence>
<comment type="similarity">
    <text evidence="4">Belongs to the KdsC family.</text>
</comment>
<accession>A0ABS0YMW4</accession>
<dbReference type="CDD" id="cd02513">
    <property type="entry name" value="CMP-NeuAc_Synthase"/>
    <property type="match status" value="1"/>
</dbReference>
<dbReference type="SUPFAM" id="SSF53448">
    <property type="entry name" value="Nucleotide-diphospho-sugar transferases"/>
    <property type="match status" value="1"/>
</dbReference>
<dbReference type="InterPro" id="IPR036412">
    <property type="entry name" value="HAD-like_sf"/>
</dbReference>
<evidence type="ECO:0000256" key="10">
    <source>
        <dbReference type="ARBA" id="ARBA00022842"/>
    </source>
</evidence>
<dbReference type="SUPFAM" id="SSF56784">
    <property type="entry name" value="HAD-like"/>
    <property type="match status" value="1"/>
</dbReference>
<dbReference type="EMBL" id="JAEMHK010000002">
    <property type="protein sequence ID" value="MBJ6799251.1"/>
    <property type="molecule type" value="Genomic_DNA"/>
</dbReference>
<evidence type="ECO:0000256" key="1">
    <source>
        <dbReference type="ARBA" id="ARBA00001862"/>
    </source>
</evidence>
<evidence type="ECO:0000256" key="6">
    <source>
        <dbReference type="ARBA" id="ARBA00011881"/>
    </source>
</evidence>
<protein>
    <recommendedName>
        <fullName evidence="7">N-acylneuraminate cytidylyltransferase</fullName>
        <ecNumber evidence="7">2.7.7.43</ecNumber>
    </recommendedName>
</protein>
<dbReference type="SFLD" id="SFLDG01138">
    <property type="entry name" value="C1.6.2:_Deoxy-d-mannose-octulo"/>
    <property type="match status" value="1"/>
</dbReference>
<comment type="caution">
    <text evidence="11">The sequence shown here is derived from an EMBL/GenBank/DDBJ whole genome shotgun (WGS) entry which is preliminary data.</text>
</comment>
<keyword evidence="9" id="KW-0378">Hydrolase</keyword>
<keyword evidence="8" id="KW-0479">Metal-binding</keyword>
<gene>
    <name evidence="11" type="ORF">JFN90_03770</name>
</gene>
<reference evidence="11 12" key="1">
    <citation type="submission" date="2020-12" db="EMBL/GenBank/DDBJ databases">
        <title>Geomonas sp. Red259, isolated from paddy soil.</title>
        <authorList>
            <person name="Xu Z."/>
            <person name="Zhang Z."/>
            <person name="Masuda Y."/>
            <person name="Itoh H."/>
            <person name="Senoo K."/>
        </authorList>
    </citation>
    <scope>NUCLEOTIDE SEQUENCE [LARGE SCALE GENOMIC DNA]</scope>
    <source>
        <strain evidence="11 12">Red259</strain>
    </source>
</reference>
<dbReference type="InterPro" id="IPR010023">
    <property type="entry name" value="KdsC_fam"/>
</dbReference>
<keyword evidence="10" id="KW-0460">Magnesium</keyword>
<evidence type="ECO:0000256" key="7">
    <source>
        <dbReference type="ARBA" id="ARBA00012491"/>
    </source>
</evidence>
<dbReference type="Gene3D" id="3.90.550.10">
    <property type="entry name" value="Spore Coat Polysaccharide Biosynthesis Protein SpsA, Chain A"/>
    <property type="match status" value="1"/>
</dbReference>
<dbReference type="PANTHER" id="PTHR21485">
    <property type="entry name" value="HAD SUPERFAMILY MEMBERS CMAS AND KDSC"/>
    <property type="match status" value="1"/>
</dbReference>
<evidence type="ECO:0000256" key="8">
    <source>
        <dbReference type="ARBA" id="ARBA00022723"/>
    </source>
</evidence>
<dbReference type="InterPro" id="IPR050793">
    <property type="entry name" value="CMP-NeuNAc_synthase"/>
</dbReference>
<dbReference type="SFLD" id="SFLDG01136">
    <property type="entry name" value="C1.6:_Phosphoserine_Phosphatas"/>
    <property type="match status" value="1"/>
</dbReference>
<dbReference type="Pfam" id="PF00702">
    <property type="entry name" value="Hydrolase"/>
    <property type="match status" value="1"/>
</dbReference>
<keyword evidence="12" id="KW-1185">Reference proteome</keyword>
<keyword evidence="11" id="KW-0548">Nucleotidyltransferase</keyword>
<evidence type="ECO:0000256" key="4">
    <source>
        <dbReference type="ARBA" id="ARBA00005893"/>
    </source>
</evidence>
<dbReference type="NCBIfam" id="TIGR01670">
    <property type="entry name" value="KdsC-phosphatas"/>
    <property type="match status" value="1"/>
</dbReference>
<comment type="pathway">
    <text evidence="3">Amino-sugar metabolism; N-acetylneuraminate metabolism.</text>
</comment>
<evidence type="ECO:0000256" key="9">
    <source>
        <dbReference type="ARBA" id="ARBA00022801"/>
    </source>
</evidence>